<dbReference type="InterPro" id="IPR036588">
    <property type="entry name" value="CobH/CbiC_sf"/>
</dbReference>
<dbReference type="RefSeq" id="WP_009532728.1">
    <property type="nucleotide sequence ID" value="NZ_JH590862.1"/>
</dbReference>
<keyword evidence="3" id="KW-0169">Cobalamin biosynthesis</keyword>
<evidence type="ECO:0000259" key="5">
    <source>
        <dbReference type="Pfam" id="PF02570"/>
    </source>
</evidence>
<dbReference type="Proteomes" id="UP000018466">
    <property type="component" value="Unassembled WGS sequence"/>
</dbReference>
<dbReference type="PANTHER" id="PTHR43588:SF1">
    <property type="entry name" value="COBALT-PRECORRIN-8 METHYLMUTASE"/>
    <property type="match status" value="1"/>
</dbReference>
<gene>
    <name evidence="6" type="ORF">HMPREF9623_00895</name>
</gene>
<keyword evidence="4" id="KW-0413">Isomerase</keyword>
<feature type="domain" description="Cobalamin biosynthesis precorrin-8X methylmutase CobH/CbiC" evidence="5">
    <location>
        <begin position="10"/>
        <end position="206"/>
    </location>
</feature>
<dbReference type="EMBL" id="AGEL01000006">
    <property type="protein sequence ID" value="EHO17296.1"/>
    <property type="molecule type" value="Genomic_DNA"/>
</dbReference>
<dbReference type="InterPro" id="IPR003722">
    <property type="entry name" value="Cbl_synth_CobH/CbiC"/>
</dbReference>
<name>A0AA36Y5J2_9FIRM</name>
<keyword evidence="7" id="KW-1185">Reference proteome</keyword>
<organism evidence="6 7">
    <name type="scientific">Stomatobaculum longum</name>
    <dbReference type="NCBI Taxonomy" id="796942"/>
    <lineage>
        <taxon>Bacteria</taxon>
        <taxon>Bacillati</taxon>
        <taxon>Bacillota</taxon>
        <taxon>Clostridia</taxon>
        <taxon>Lachnospirales</taxon>
        <taxon>Lachnospiraceae</taxon>
        <taxon>Stomatobaculum</taxon>
    </lineage>
</organism>
<reference evidence="6 7" key="1">
    <citation type="submission" date="2011-10" db="EMBL/GenBank/DDBJ databases">
        <title>The Genome Sequence of Lachnospiraceae bacterium ACC2.</title>
        <authorList>
            <consortium name="The Broad Institute Genome Sequencing Platform"/>
            <person name="Earl A."/>
            <person name="Ward D."/>
            <person name="Feldgarden M."/>
            <person name="Gevers D."/>
            <person name="Sizova M."/>
            <person name="Hazen A."/>
            <person name="Epstein S."/>
            <person name="Young S.K."/>
            <person name="Zeng Q."/>
            <person name="Gargeya S."/>
            <person name="Fitzgerald M."/>
            <person name="Haas B."/>
            <person name="Abouelleil A."/>
            <person name="Alvarado L."/>
            <person name="Arachchi H.M."/>
            <person name="Berlin A."/>
            <person name="Brown A."/>
            <person name="Chapman S.B."/>
            <person name="Chen Z."/>
            <person name="Dunbar C."/>
            <person name="Freedman E."/>
            <person name="Gearin G."/>
            <person name="Goldberg J."/>
            <person name="Griggs A."/>
            <person name="Gujja S."/>
            <person name="Heiman D."/>
            <person name="Howarth C."/>
            <person name="Larson L."/>
            <person name="Lui A."/>
            <person name="MacDonald P.J.P."/>
            <person name="Montmayeur A."/>
            <person name="Murphy C."/>
            <person name="Neiman D."/>
            <person name="Pearson M."/>
            <person name="Priest M."/>
            <person name="Roberts A."/>
            <person name="Saif S."/>
            <person name="Shea T."/>
            <person name="Shenoy N."/>
            <person name="Sisk P."/>
            <person name="Stolte C."/>
            <person name="Sykes S."/>
            <person name="Wortman J."/>
            <person name="Nusbaum C."/>
            <person name="Birren B."/>
        </authorList>
    </citation>
    <scope>NUCLEOTIDE SEQUENCE [LARGE SCALE GENOMIC DNA]</scope>
    <source>
        <strain evidence="6 7">ACC2</strain>
    </source>
</reference>
<evidence type="ECO:0000256" key="3">
    <source>
        <dbReference type="ARBA" id="ARBA00022573"/>
    </source>
</evidence>
<dbReference type="GeneID" id="86940662"/>
<dbReference type="GO" id="GO:0009236">
    <property type="term" value="P:cobalamin biosynthetic process"/>
    <property type="evidence" value="ECO:0007669"/>
    <property type="project" value="UniProtKB-KW"/>
</dbReference>
<sequence length="208" mass="22083">MSIEFWKPEEIEAESFRRISEELGDRLFPAGVDLVVKRVIHTTADFSFADTLLFSEGVVEQGKEAIRQGACIVTDTNMALAGINKARLAGFGATARCFMAEADVAAEAKERGVTRATVSMERAAALSAERPLILAIGNAPTALVKIKELMDAGQLKPALLIAAPVGFVNVVEAKELFVGSSTPHIIARGRKGGSTVAAAIVNAILYQI</sequence>
<proteinExistence type="inferred from homology"/>
<dbReference type="GO" id="GO:0016993">
    <property type="term" value="F:precorrin-8X methylmutase activity"/>
    <property type="evidence" value="ECO:0007669"/>
    <property type="project" value="InterPro"/>
</dbReference>
<evidence type="ECO:0000313" key="6">
    <source>
        <dbReference type="EMBL" id="EHO17296.1"/>
    </source>
</evidence>
<dbReference type="AlphaFoldDB" id="A0AA36Y5J2"/>
<protein>
    <recommendedName>
        <fullName evidence="5">Cobalamin biosynthesis precorrin-8X methylmutase CobH/CbiC domain-containing protein</fullName>
    </recommendedName>
</protein>
<dbReference type="Gene3D" id="3.40.50.10230">
    <property type="entry name" value="Cobalamin biosynthesis CobH/CbiC, precorrin-8X methylmutase"/>
    <property type="match status" value="1"/>
</dbReference>
<dbReference type="PANTHER" id="PTHR43588">
    <property type="entry name" value="COBALT-PRECORRIN-8 METHYLMUTASE"/>
    <property type="match status" value="1"/>
</dbReference>
<evidence type="ECO:0000256" key="4">
    <source>
        <dbReference type="ARBA" id="ARBA00023235"/>
    </source>
</evidence>
<dbReference type="SUPFAM" id="SSF63965">
    <property type="entry name" value="Precorrin-8X methylmutase CbiC/CobH"/>
    <property type="match status" value="1"/>
</dbReference>
<dbReference type="Pfam" id="PF02570">
    <property type="entry name" value="CbiC"/>
    <property type="match status" value="1"/>
</dbReference>
<evidence type="ECO:0000256" key="1">
    <source>
        <dbReference type="ARBA" id="ARBA00004953"/>
    </source>
</evidence>
<comment type="similarity">
    <text evidence="2">Belongs to the CobH/CbiC family.</text>
</comment>
<accession>A0AA36Y5J2</accession>
<evidence type="ECO:0000256" key="2">
    <source>
        <dbReference type="ARBA" id="ARBA00009774"/>
    </source>
</evidence>
<comment type="pathway">
    <text evidence="1">Cofactor biosynthesis; adenosylcobalamin biosynthesis.</text>
</comment>
<evidence type="ECO:0000313" key="7">
    <source>
        <dbReference type="Proteomes" id="UP000018466"/>
    </source>
</evidence>
<comment type="caution">
    <text evidence="6">The sequence shown here is derived from an EMBL/GenBank/DDBJ whole genome shotgun (WGS) entry which is preliminary data.</text>
</comment>